<evidence type="ECO:0000256" key="2">
    <source>
        <dbReference type="ARBA" id="ARBA00004893"/>
    </source>
</evidence>
<evidence type="ECO:0000256" key="9">
    <source>
        <dbReference type="PIRNR" id="PIRNR006250"/>
    </source>
</evidence>
<evidence type="ECO:0000313" key="12">
    <source>
        <dbReference type="EMBL" id="BBD07758.1"/>
    </source>
</evidence>
<dbReference type="SUPFAM" id="SSF51690">
    <property type="entry name" value="Nicotinate/Quinolinate PRTase C-terminal domain-like"/>
    <property type="match status" value="1"/>
</dbReference>
<keyword evidence="5" id="KW-0662">Pyridine nucleotide biosynthesis</keyword>
<organism evidence="12 13">
    <name type="scientific">Desulfovibrio ferrophilus</name>
    <dbReference type="NCBI Taxonomy" id="241368"/>
    <lineage>
        <taxon>Bacteria</taxon>
        <taxon>Pseudomonadati</taxon>
        <taxon>Thermodesulfobacteriota</taxon>
        <taxon>Desulfovibrionia</taxon>
        <taxon>Desulfovibrionales</taxon>
        <taxon>Desulfovibrionaceae</taxon>
        <taxon>Desulfovibrio</taxon>
    </lineage>
</organism>
<dbReference type="PANTHER" id="PTHR32179:SF3">
    <property type="entry name" value="NICOTINATE-NUCLEOTIDE PYROPHOSPHORYLASE [CARBOXYLATING]"/>
    <property type="match status" value="1"/>
</dbReference>
<reference evidence="12 13" key="1">
    <citation type="journal article" date="2018" name="Sci. Adv.">
        <title>Multi-heme cytochromes provide a pathway for survival in energy-limited environments.</title>
        <authorList>
            <person name="Deng X."/>
            <person name="Dohmae N."/>
            <person name="Nealson K.H."/>
            <person name="Hashimoto K."/>
            <person name="Okamoto A."/>
        </authorList>
    </citation>
    <scope>NUCLEOTIDE SEQUENCE [LARGE SCALE GENOMIC DNA]</scope>
    <source>
        <strain evidence="12 13">IS5</strain>
    </source>
</reference>
<dbReference type="FunFam" id="3.20.20.70:FF:000030">
    <property type="entry name" value="Nicotinate-nucleotide pyrophosphorylase, carboxylating"/>
    <property type="match status" value="1"/>
</dbReference>
<dbReference type="InterPro" id="IPR013785">
    <property type="entry name" value="Aldolase_TIM"/>
</dbReference>
<dbReference type="GO" id="GO:0005737">
    <property type="term" value="C:cytoplasm"/>
    <property type="evidence" value="ECO:0007669"/>
    <property type="project" value="TreeGrafter"/>
</dbReference>
<dbReference type="Proteomes" id="UP000269883">
    <property type="component" value="Chromosome"/>
</dbReference>
<evidence type="ECO:0000259" key="10">
    <source>
        <dbReference type="Pfam" id="PF01729"/>
    </source>
</evidence>
<proteinExistence type="inferred from homology"/>
<evidence type="ECO:0000256" key="3">
    <source>
        <dbReference type="ARBA" id="ARBA00009400"/>
    </source>
</evidence>
<dbReference type="InterPro" id="IPR004393">
    <property type="entry name" value="NadC"/>
</dbReference>
<dbReference type="GO" id="GO:0009435">
    <property type="term" value="P:NAD+ biosynthetic process"/>
    <property type="evidence" value="ECO:0007669"/>
    <property type="project" value="UniProtKB-UniPathway"/>
</dbReference>
<dbReference type="Pfam" id="PF02749">
    <property type="entry name" value="QRPTase_N"/>
    <property type="match status" value="1"/>
</dbReference>
<evidence type="ECO:0000256" key="8">
    <source>
        <dbReference type="ARBA" id="ARBA00033102"/>
    </source>
</evidence>
<dbReference type="RefSeq" id="WP_126377284.1">
    <property type="nucleotide sequence ID" value="NZ_AP017378.1"/>
</dbReference>
<dbReference type="InterPro" id="IPR037128">
    <property type="entry name" value="Quinolinate_PRibosylTase_N_sf"/>
</dbReference>
<feature type="domain" description="Quinolinate phosphoribosyl transferase C-terminal" evidence="10">
    <location>
        <begin position="121"/>
        <end position="286"/>
    </location>
</feature>
<dbReference type="KEGG" id="dfl:DFE_1032"/>
<evidence type="ECO:0000313" key="13">
    <source>
        <dbReference type="Proteomes" id="UP000269883"/>
    </source>
</evidence>
<keyword evidence="6 9" id="KW-0328">Glycosyltransferase</keyword>
<dbReference type="OrthoDB" id="9782546at2"/>
<dbReference type="PANTHER" id="PTHR32179">
    <property type="entry name" value="NICOTINATE-NUCLEOTIDE PYROPHOSPHORYLASE [CARBOXYLATING]"/>
    <property type="match status" value="1"/>
</dbReference>
<dbReference type="InterPro" id="IPR027277">
    <property type="entry name" value="NadC/ModD"/>
</dbReference>
<protein>
    <recommendedName>
        <fullName evidence="4">nicotinate-nucleotide diphosphorylase (carboxylating)</fullName>
        <ecNumber evidence="4">2.4.2.19</ecNumber>
    </recommendedName>
    <alternativeName>
        <fullName evidence="8">Quinolinate phosphoribosyltransferase [decarboxylating]</fullName>
    </alternativeName>
</protein>
<dbReference type="CDD" id="cd01572">
    <property type="entry name" value="QPRTase"/>
    <property type="match status" value="1"/>
</dbReference>
<sequence>MTQMNFSSFFQGKAFEYLQQALRLALDEDGQDLTSDALFSPEVMAEAEIVAKEQTLVAGLPLTFMILDMVQEHCGQGTTLLADEGSLVEPGTIVATIKAPARVILKAERVILNYICHLSGVANLTKTYVERMGETSTRLLDTRKTLPGLRHAEKYAVLLGGGKNHRMDLEQMLMLKDNHIDRAGGITPAVQALRAAYSPCPPIEVECRTPDEVQEAASLSVTRIMLDNMPISKLQKVLSLIPEGIETEVSGGVNLETITAIAQAGPDFVSVGRLTHSAPAADYSMRIRIA</sequence>
<evidence type="ECO:0000256" key="7">
    <source>
        <dbReference type="ARBA" id="ARBA00022679"/>
    </source>
</evidence>
<evidence type="ECO:0000259" key="11">
    <source>
        <dbReference type="Pfam" id="PF02749"/>
    </source>
</evidence>
<dbReference type="NCBIfam" id="TIGR00078">
    <property type="entry name" value="nadC"/>
    <property type="match status" value="1"/>
</dbReference>
<dbReference type="InterPro" id="IPR022412">
    <property type="entry name" value="Quinolinate_PRibosylTrfase_N"/>
</dbReference>
<keyword evidence="13" id="KW-1185">Reference proteome</keyword>
<evidence type="ECO:0000256" key="4">
    <source>
        <dbReference type="ARBA" id="ARBA00011944"/>
    </source>
</evidence>
<feature type="domain" description="Quinolinate phosphoribosyl transferase N-terminal" evidence="11">
    <location>
        <begin position="32"/>
        <end position="119"/>
    </location>
</feature>
<dbReference type="Gene3D" id="3.90.1170.20">
    <property type="entry name" value="Quinolinate phosphoribosyl transferase, N-terminal domain"/>
    <property type="match status" value="1"/>
</dbReference>
<comment type="similarity">
    <text evidence="3 9">Belongs to the NadC/ModD family.</text>
</comment>
<dbReference type="EC" id="2.4.2.19" evidence="4"/>
<dbReference type="PIRSF" id="PIRSF006250">
    <property type="entry name" value="NadC_ModD"/>
    <property type="match status" value="1"/>
</dbReference>
<dbReference type="UniPathway" id="UPA00253">
    <property type="reaction ID" value="UER00331"/>
</dbReference>
<evidence type="ECO:0000256" key="5">
    <source>
        <dbReference type="ARBA" id="ARBA00022642"/>
    </source>
</evidence>
<gene>
    <name evidence="12" type="ORF">DFE_1032</name>
</gene>
<name>A0A2Z6AX28_9BACT</name>
<dbReference type="Gene3D" id="3.20.20.70">
    <property type="entry name" value="Aldolase class I"/>
    <property type="match status" value="1"/>
</dbReference>
<dbReference type="GO" id="GO:0034213">
    <property type="term" value="P:quinolinate catabolic process"/>
    <property type="evidence" value="ECO:0007669"/>
    <property type="project" value="TreeGrafter"/>
</dbReference>
<evidence type="ECO:0000256" key="6">
    <source>
        <dbReference type="ARBA" id="ARBA00022676"/>
    </source>
</evidence>
<dbReference type="Pfam" id="PF01729">
    <property type="entry name" value="QRPTase_C"/>
    <property type="match status" value="1"/>
</dbReference>
<keyword evidence="7 9" id="KW-0808">Transferase</keyword>
<dbReference type="EMBL" id="AP017378">
    <property type="protein sequence ID" value="BBD07758.1"/>
    <property type="molecule type" value="Genomic_DNA"/>
</dbReference>
<comment type="pathway">
    <text evidence="2">Cofactor biosynthesis; NAD(+) biosynthesis; nicotinate D-ribonucleotide from quinolinate: step 1/1.</text>
</comment>
<accession>A0A2Z6AX28</accession>
<comment type="function">
    <text evidence="1">Involved in the catabolism of quinolinic acid (QA).</text>
</comment>
<dbReference type="GO" id="GO:0004514">
    <property type="term" value="F:nicotinate-nucleotide diphosphorylase (carboxylating) activity"/>
    <property type="evidence" value="ECO:0007669"/>
    <property type="project" value="UniProtKB-EC"/>
</dbReference>
<dbReference type="InterPro" id="IPR002638">
    <property type="entry name" value="Quinolinate_PRibosylTrfase_C"/>
</dbReference>
<dbReference type="AlphaFoldDB" id="A0A2Z6AX28"/>
<evidence type="ECO:0000256" key="1">
    <source>
        <dbReference type="ARBA" id="ARBA00003237"/>
    </source>
</evidence>
<dbReference type="InterPro" id="IPR036068">
    <property type="entry name" value="Nicotinate_pribotase-like_C"/>
</dbReference>
<dbReference type="SUPFAM" id="SSF54675">
    <property type="entry name" value="Nicotinate/Quinolinate PRTase N-terminal domain-like"/>
    <property type="match status" value="1"/>
</dbReference>